<evidence type="ECO:0000313" key="8">
    <source>
        <dbReference type="Proteomes" id="UP000011082"/>
    </source>
</evidence>
<dbReference type="FunCoup" id="L2GNB1">
    <property type="interactions" value="70"/>
</dbReference>
<dbReference type="SUPFAM" id="SSF52540">
    <property type="entry name" value="P-loop containing nucleoside triphosphate hydrolases"/>
    <property type="match status" value="2"/>
</dbReference>
<keyword evidence="2" id="KW-0378">Hydrolase</keyword>
<organism evidence="7 8">
    <name type="scientific">Vittaforma corneae (strain ATCC 50505)</name>
    <name type="common">Microsporidian parasite</name>
    <name type="synonym">Nosema corneum</name>
    <dbReference type="NCBI Taxonomy" id="993615"/>
    <lineage>
        <taxon>Eukaryota</taxon>
        <taxon>Fungi</taxon>
        <taxon>Fungi incertae sedis</taxon>
        <taxon>Microsporidia</taxon>
        <taxon>Nosematidae</taxon>
        <taxon>Vittaforma</taxon>
    </lineage>
</organism>
<dbReference type="SMART" id="SM00490">
    <property type="entry name" value="HELICc"/>
    <property type="match status" value="1"/>
</dbReference>
<dbReference type="GO" id="GO:0006283">
    <property type="term" value="P:transcription-coupled nucleotide-excision repair"/>
    <property type="evidence" value="ECO:0007669"/>
    <property type="project" value="TreeGrafter"/>
</dbReference>
<dbReference type="STRING" id="993615.L2GNB1"/>
<dbReference type="AlphaFoldDB" id="L2GNB1"/>
<accession>L2GNB1</accession>
<dbReference type="InterPro" id="IPR050496">
    <property type="entry name" value="SNF2_RAD54_helicase_repair"/>
</dbReference>
<dbReference type="SMART" id="SM00487">
    <property type="entry name" value="DEXDc"/>
    <property type="match status" value="1"/>
</dbReference>
<dbReference type="CDD" id="cd18793">
    <property type="entry name" value="SF2_C_SNF"/>
    <property type="match status" value="1"/>
</dbReference>
<reference evidence="8" key="1">
    <citation type="submission" date="2011-05" db="EMBL/GenBank/DDBJ databases">
        <title>The genome sequence of Vittaforma corneae strain ATCC 50505.</title>
        <authorList>
            <consortium name="The Broad Institute Genome Sequencing Platform"/>
            <person name="Cuomo C."/>
            <person name="Didier E."/>
            <person name="Bowers L."/>
            <person name="Young S.K."/>
            <person name="Zeng Q."/>
            <person name="Gargeya S."/>
            <person name="Fitzgerald M."/>
            <person name="Haas B."/>
            <person name="Abouelleil A."/>
            <person name="Alvarado L."/>
            <person name="Arachchi H.M."/>
            <person name="Berlin A."/>
            <person name="Chapman S.B."/>
            <person name="Gearin G."/>
            <person name="Goldberg J."/>
            <person name="Griggs A."/>
            <person name="Gujja S."/>
            <person name="Hansen M."/>
            <person name="Heiman D."/>
            <person name="Howarth C."/>
            <person name="Larimer J."/>
            <person name="Lui A."/>
            <person name="MacDonald P.J.P."/>
            <person name="McCowen C."/>
            <person name="Montmayeur A."/>
            <person name="Murphy C."/>
            <person name="Neiman D."/>
            <person name="Pearson M."/>
            <person name="Priest M."/>
            <person name="Roberts A."/>
            <person name="Saif S."/>
            <person name="Shea T."/>
            <person name="Sisk P."/>
            <person name="Stolte C."/>
            <person name="Sykes S."/>
            <person name="Wortman J."/>
            <person name="Nusbaum C."/>
            <person name="Birren B."/>
        </authorList>
    </citation>
    <scope>NUCLEOTIDE SEQUENCE [LARGE SCALE GENOMIC DNA]</scope>
    <source>
        <strain evidence="8">ATCC 50505</strain>
    </source>
</reference>
<dbReference type="InterPro" id="IPR001650">
    <property type="entry name" value="Helicase_C-like"/>
</dbReference>
<proteinExistence type="predicted"/>
<dbReference type="InterPro" id="IPR014001">
    <property type="entry name" value="Helicase_ATP-bd"/>
</dbReference>
<dbReference type="InterPro" id="IPR027417">
    <property type="entry name" value="P-loop_NTPase"/>
</dbReference>
<keyword evidence="8" id="KW-1185">Reference proteome</keyword>
<evidence type="ECO:0000256" key="4">
    <source>
        <dbReference type="SAM" id="Coils"/>
    </source>
</evidence>
<keyword evidence="1" id="KW-0547">Nucleotide-binding</keyword>
<dbReference type="RefSeq" id="XP_007603939.1">
    <property type="nucleotide sequence ID" value="XM_007603877.1"/>
</dbReference>
<evidence type="ECO:0000313" key="7">
    <source>
        <dbReference type="EMBL" id="ELA42388.1"/>
    </source>
</evidence>
<dbReference type="PANTHER" id="PTHR45629:SF7">
    <property type="entry name" value="DNA EXCISION REPAIR PROTEIN ERCC-6-RELATED"/>
    <property type="match status" value="1"/>
</dbReference>
<protein>
    <submittedName>
        <fullName evidence="7">Uncharacterized protein</fullName>
    </submittedName>
</protein>
<keyword evidence="4" id="KW-0175">Coiled coil</keyword>
<gene>
    <name evidence="7" type="ORF">VICG_00487</name>
</gene>
<dbReference type="PANTHER" id="PTHR45629">
    <property type="entry name" value="SNF2/RAD54 FAMILY MEMBER"/>
    <property type="match status" value="1"/>
</dbReference>
<dbReference type="HOGENOM" id="CLU_000315_17_8_1"/>
<sequence length="647" mass="75051">MSIIKDTDDYEKSFVVKYLKTQADKKIAELESKLENTTDSFKRLQIRREIKVVEQALELELKKLDGEEQTIEMFELGSKAKEIGVFVHNDAFIYGNFRIPMNAWNYLFDYQKLGVMWMLDLFELEKGGILADEMGLGKTIQVCTAIVSLFYSKKAEQFLILAPATIIDHWVDQLRKLEPCPKIYKKLSIKSKGIFVLSYESFRLCNILPTFDVVFLDEGHKIKNKESLISQSAKRMQARCRFVITGTPIQNNLAELWSIFDFVNPNVLGSYSTFQDEFERKIKHCKTEKEKQISYQYSVMLRSIIEPFILRRMKASVNHILPSKLDKVIFISLTDKQLQMYLEALKSKKFEILIKSGFGSKGSLLSALVYLRKICNHPLLVGEKPFVEYSHSDSSDSGNPDLQNASVNQLINDSSKLKVTFDMLDQWYSEKNRVLLFFQTYKMLQIAKMGISSFRPDFKFIEMSGKTPTSKRSTIINTFNNDHSYFIFLLTTRVGGLGLNLTGANRIVIYDPDWNPSTDSQAKERIYRYGQKSKVEIYRLVCRDTIEEKIYQKQIYKDCLSKKILSNPNANFDRDYFLDLFDIHSSFKKDAQVAESKEFTVENDELVSIKEEDKRDFNIFKALNSKTALTGKELIDYIKRRESNLSE</sequence>
<dbReference type="InParanoid" id="L2GNB1"/>
<dbReference type="Pfam" id="PF00176">
    <property type="entry name" value="SNF2-rel_dom"/>
    <property type="match status" value="1"/>
</dbReference>
<feature type="coiled-coil region" evidence="4">
    <location>
        <begin position="20"/>
        <end position="47"/>
    </location>
</feature>
<feature type="domain" description="Helicase ATP-binding" evidence="5">
    <location>
        <begin position="119"/>
        <end position="266"/>
    </location>
</feature>
<name>L2GNB1_VITCO</name>
<feature type="domain" description="Helicase C-terminal" evidence="6">
    <location>
        <begin position="423"/>
        <end position="576"/>
    </location>
</feature>
<dbReference type="Gene3D" id="3.40.50.300">
    <property type="entry name" value="P-loop containing nucleotide triphosphate hydrolases"/>
    <property type="match status" value="1"/>
</dbReference>
<evidence type="ECO:0000256" key="1">
    <source>
        <dbReference type="ARBA" id="ARBA00022741"/>
    </source>
</evidence>
<dbReference type="Gene3D" id="3.40.50.10810">
    <property type="entry name" value="Tandem AAA-ATPase domain"/>
    <property type="match status" value="1"/>
</dbReference>
<dbReference type="Pfam" id="PF00271">
    <property type="entry name" value="Helicase_C"/>
    <property type="match status" value="1"/>
</dbReference>
<dbReference type="OMA" id="FPLCRIA"/>
<dbReference type="InterPro" id="IPR000330">
    <property type="entry name" value="SNF2_N"/>
</dbReference>
<dbReference type="GO" id="GO:0005524">
    <property type="term" value="F:ATP binding"/>
    <property type="evidence" value="ECO:0007669"/>
    <property type="project" value="InterPro"/>
</dbReference>
<dbReference type="Proteomes" id="UP000011082">
    <property type="component" value="Unassembled WGS sequence"/>
</dbReference>
<evidence type="ECO:0000259" key="6">
    <source>
        <dbReference type="PROSITE" id="PS51194"/>
    </source>
</evidence>
<keyword evidence="3" id="KW-0067">ATP-binding</keyword>
<dbReference type="GeneID" id="19881204"/>
<evidence type="ECO:0000256" key="3">
    <source>
        <dbReference type="ARBA" id="ARBA00022840"/>
    </source>
</evidence>
<evidence type="ECO:0000256" key="2">
    <source>
        <dbReference type="ARBA" id="ARBA00022801"/>
    </source>
</evidence>
<dbReference type="EMBL" id="JH370132">
    <property type="protein sequence ID" value="ELA42388.1"/>
    <property type="molecule type" value="Genomic_DNA"/>
</dbReference>
<dbReference type="GO" id="GO:0016787">
    <property type="term" value="F:hydrolase activity"/>
    <property type="evidence" value="ECO:0007669"/>
    <property type="project" value="UniProtKB-KW"/>
</dbReference>
<dbReference type="InterPro" id="IPR049730">
    <property type="entry name" value="SNF2/RAD54-like_C"/>
</dbReference>
<dbReference type="GO" id="GO:0008094">
    <property type="term" value="F:ATP-dependent activity, acting on DNA"/>
    <property type="evidence" value="ECO:0007669"/>
    <property type="project" value="TreeGrafter"/>
</dbReference>
<dbReference type="PROSITE" id="PS51194">
    <property type="entry name" value="HELICASE_CTER"/>
    <property type="match status" value="1"/>
</dbReference>
<dbReference type="OrthoDB" id="413460at2759"/>
<evidence type="ECO:0000259" key="5">
    <source>
        <dbReference type="PROSITE" id="PS51192"/>
    </source>
</evidence>
<dbReference type="InterPro" id="IPR038718">
    <property type="entry name" value="SNF2-like_sf"/>
</dbReference>
<dbReference type="VEuPathDB" id="MicrosporidiaDB:VICG_00487"/>
<dbReference type="GO" id="GO:0005634">
    <property type="term" value="C:nucleus"/>
    <property type="evidence" value="ECO:0007669"/>
    <property type="project" value="TreeGrafter"/>
</dbReference>
<dbReference type="PROSITE" id="PS51192">
    <property type="entry name" value="HELICASE_ATP_BIND_1"/>
    <property type="match status" value="1"/>
</dbReference>